<feature type="region of interest" description="Disordered" evidence="1">
    <location>
        <begin position="149"/>
        <end position="177"/>
    </location>
</feature>
<dbReference type="GO" id="GO:0000160">
    <property type="term" value="P:phosphorelay signal transduction system"/>
    <property type="evidence" value="ECO:0007669"/>
    <property type="project" value="InterPro"/>
</dbReference>
<dbReference type="PANTHER" id="PTHR43228:SF1">
    <property type="entry name" value="TWO-COMPONENT RESPONSE REGULATOR ARR22"/>
    <property type="match status" value="1"/>
</dbReference>
<proteinExistence type="predicted"/>
<reference evidence="2 3" key="1">
    <citation type="submission" date="2016-10" db="EMBL/GenBank/DDBJ databases">
        <authorList>
            <person name="de Groot N.N."/>
        </authorList>
    </citation>
    <scope>NUCLEOTIDE SEQUENCE [LARGE SCALE GENOMIC DNA]</scope>
    <source>
        <strain evidence="2 3">JCM 18415</strain>
    </source>
</reference>
<dbReference type="InterPro" id="IPR052048">
    <property type="entry name" value="ST_Response_Regulator"/>
</dbReference>
<evidence type="ECO:0000313" key="2">
    <source>
        <dbReference type="EMBL" id="SFQ84948.1"/>
    </source>
</evidence>
<sequence>MAKVSALVVDDAPFIRDLIKKALRSHFPGLQIEEAVNGSKARQLLARTSFDLILCDWEMPEMSGLELLEWFRGQPGQQKTPFIMVTSRGDRDNVVQAIQAGVSDYVGKPFSNEQLISKVSKALHRVGKLELLRSRPVQTSVGHAQESVSALLGSRQSSAPATTARPGAGAQEDHREVQLRSPVRAQLRLAEVQLPCVIRRLSLRDAQLLVRRNERLPSLFESAVLDMEQGDEDAVVRINGYLHALSALEDRLESEWVLVTIRFVDQDPAKLESLSLLIAAAG</sequence>
<feature type="compositionally biased region" description="Low complexity" evidence="1">
    <location>
        <begin position="157"/>
        <end position="170"/>
    </location>
</feature>
<dbReference type="OrthoDB" id="9800897at2"/>
<dbReference type="Gene3D" id="3.40.50.2300">
    <property type="match status" value="1"/>
</dbReference>
<accession>A0A1I6BVH8</accession>
<dbReference type="AlphaFoldDB" id="A0A1I6BVH8"/>
<evidence type="ECO:0000256" key="1">
    <source>
        <dbReference type="SAM" id="MobiDB-lite"/>
    </source>
</evidence>
<dbReference type="Pfam" id="PF00072">
    <property type="entry name" value="Response_reg"/>
    <property type="match status" value="1"/>
</dbReference>
<dbReference type="SUPFAM" id="SSF52172">
    <property type="entry name" value="CheY-like"/>
    <property type="match status" value="1"/>
</dbReference>
<dbReference type="InterPro" id="IPR001789">
    <property type="entry name" value="Sig_transdc_resp-reg_receiver"/>
</dbReference>
<dbReference type="InterPro" id="IPR011006">
    <property type="entry name" value="CheY-like_superfamily"/>
</dbReference>
<dbReference type="PANTHER" id="PTHR43228">
    <property type="entry name" value="TWO-COMPONENT RESPONSE REGULATOR"/>
    <property type="match status" value="1"/>
</dbReference>
<dbReference type="Proteomes" id="UP000242815">
    <property type="component" value="Unassembled WGS sequence"/>
</dbReference>
<gene>
    <name evidence="2" type="ORF">SAMN05216578_10719</name>
</gene>
<dbReference type="EMBL" id="FOYD01000007">
    <property type="protein sequence ID" value="SFQ84948.1"/>
    <property type="molecule type" value="Genomic_DNA"/>
</dbReference>
<name>A0A1I6BVH8_9GAMM</name>
<evidence type="ECO:0000313" key="3">
    <source>
        <dbReference type="Proteomes" id="UP000242815"/>
    </source>
</evidence>
<protein>
    <submittedName>
        <fullName evidence="2">Response regulator receiver domain-containing protein</fullName>
    </submittedName>
</protein>
<dbReference type="SMART" id="SM00448">
    <property type="entry name" value="REC"/>
    <property type="match status" value="1"/>
</dbReference>
<dbReference type="RefSeq" id="WP_090539341.1">
    <property type="nucleotide sequence ID" value="NZ_FOYD01000007.1"/>
</dbReference>
<dbReference type="STRING" id="1002526.SAMN05216578_10719"/>
<organism evidence="2 3">
    <name type="scientific">Halopseudomonas formosensis</name>
    <dbReference type="NCBI Taxonomy" id="1002526"/>
    <lineage>
        <taxon>Bacteria</taxon>
        <taxon>Pseudomonadati</taxon>
        <taxon>Pseudomonadota</taxon>
        <taxon>Gammaproteobacteria</taxon>
        <taxon>Pseudomonadales</taxon>
        <taxon>Pseudomonadaceae</taxon>
        <taxon>Halopseudomonas</taxon>
    </lineage>
</organism>
<dbReference type="PROSITE" id="PS50110">
    <property type="entry name" value="RESPONSE_REGULATORY"/>
    <property type="match status" value="1"/>
</dbReference>